<dbReference type="AlphaFoldDB" id="A0AA39LM86"/>
<feature type="transmembrane region" description="Helical" evidence="1">
    <location>
        <begin position="240"/>
        <end position="260"/>
    </location>
</feature>
<organism evidence="2 3">
    <name type="scientific">Steinernema hermaphroditum</name>
    <dbReference type="NCBI Taxonomy" id="289476"/>
    <lineage>
        <taxon>Eukaryota</taxon>
        <taxon>Metazoa</taxon>
        <taxon>Ecdysozoa</taxon>
        <taxon>Nematoda</taxon>
        <taxon>Chromadorea</taxon>
        <taxon>Rhabditida</taxon>
        <taxon>Tylenchina</taxon>
        <taxon>Panagrolaimomorpha</taxon>
        <taxon>Strongyloidoidea</taxon>
        <taxon>Steinernematidae</taxon>
        <taxon>Steinernema</taxon>
    </lineage>
</organism>
<keyword evidence="3" id="KW-1185">Reference proteome</keyword>
<feature type="transmembrane region" description="Helical" evidence="1">
    <location>
        <begin position="49"/>
        <end position="71"/>
    </location>
</feature>
<evidence type="ECO:0000313" key="3">
    <source>
        <dbReference type="Proteomes" id="UP001175271"/>
    </source>
</evidence>
<protein>
    <submittedName>
        <fullName evidence="2">Uncharacterized protein</fullName>
    </submittedName>
</protein>
<comment type="caution">
    <text evidence="2">The sequence shown here is derived from an EMBL/GenBank/DDBJ whole genome shotgun (WGS) entry which is preliminary data.</text>
</comment>
<feature type="transmembrane region" description="Helical" evidence="1">
    <location>
        <begin position="272"/>
        <end position="294"/>
    </location>
</feature>
<reference evidence="2" key="1">
    <citation type="submission" date="2023-06" db="EMBL/GenBank/DDBJ databases">
        <title>Genomic analysis of the entomopathogenic nematode Steinernema hermaphroditum.</title>
        <authorList>
            <person name="Schwarz E.M."/>
            <person name="Heppert J.K."/>
            <person name="Baniya A."/>
            <person name="Schwartz H.T."/>
            <person name="Tan C.-H."/>
            <person name="Antoshechkin I."/>
            <person name="Sternberg P.W."/>
            <person name="Goodrich-Blair H."/>
            <person name="Dillman A.R."/>
        </authorList>
    </citation>
    <scope>NUCLEOTIDE SEQUENCE</scope>
    <source>
        <strain evidence="2">PS9179</strain>
        <tissue evidence="2">Whole animal</tissue>
    </source>
</reference>
<sequence>MDDNASSFLSEGTYIHLLSFIGYCTIGVGLLSTFIILAKTPQAMLPYRFHFLNIYFWTILTTLNLCFFYKYNTIIDDVCFEFLPPFNQFGAHFGHILRCLLQATIINQTLALLFSFILRYLQIIDHGYAKFCASRKCLVFCFLINMVMLLSYTVIAVKFTYFPARLYELTHMTIRFGGRSVLCYPWDMMPFIGILSRVVFGFLAACCAIIVVLFVLMILRLRRLASLMTKQSFETQKIPTIALCALFIVPILFGVVPYVIDELVQTDDDSESRILSLVICLHASVKCIVTVAVVKPYRRCISNLFLTLIGRKDPKKIFVTNTQSIVF</sequence>
<evidence type="ECO:0000256" key="1">
    <source>
        <dbReference type="SAM" id="Phobius"/>
    </source>
</evidence>
<accession>A0AA39LM86</accession>
<feature type="transmembrane region" description="Helical" evidence="1">
    <location>
        <begin position="194"/>
        <end position="219"/>
    </location>
</feature>
<feature type="transmembrane region" description="Helical" evidence="1">
    <location>
        <begin position="91"/>
        <end position="118"/>
    </location>
</feature>
<dbReference type="Proteomes" id="UP001175271">
    <property type="component" value="Unassembled WGS sequence"/>
</dbReference>
<evidence type="ECO:0000313" key="2">
    <source>
        <dbReference type="EMBL" id="KAK0402497.1"/>
    </source>
</evidence>
<feature type="transmembrane region" description="Helical" evidence="1">
    <location>
        <begin position="14"/>
        <end position="37"/>
    </location>
</feature>
<keyword evidence="1" id="KW-1133">Transmembrane helix</keyword>
<keyword evidence="1" id="KW-0472">Membrane</keyword>
<keyword evidence="1" id="KW-0812">Transmembrane</keyword>
<dbReference type="InterPro" id="IPR019422">
    <property type="entry name" value="7TM_GPCR_serpentine_rcpt_Srh"/>
</dbReference>
<name>A0AA39LM86_9BILA</name>
<dbReference type="EMBL" id="JAUCMV010000004">
    <property type="protein sequence ID" value="KAK0402497.1"/>
    <property type="molecule type" value="Genomic_DNA"/>
</dbReference>
<dbReference type="Pfam" id="PF10318">
    <property type="entry name" value="7TM_GPCR_Srh"/>
    <property type="match status" value="1"/>
</dbReference>
<gene>
    <name evidence="2" type="ORF">QR680_016368</name>
</gene>
<feature type="transmembrane region" description="Helical" evidence="1">
    <location>
        <begin position="138"/>
        <end position="162"/>
    </location>
</feature>
<proteinExistence type="predicted"/>